<evidence type="ECO:0000313" key="3">
    <source>
        <dbReference type="Proteomes" id="UP001628874"/>
    </source>
</evidence>
<dbReference type="EMBL" id="JBFQGM010000015">
    <property type="protein sequence ID" value="MFL9465137.1"/>
    <property type="molecule type" value="Genomic_DNA"/>
</dbReference>
<keyword evidence="1" id="KW-0472">Membrane</keyword>
<sequence>MRLKLLVKKLWYLYILFLSPVETVEDVWTQYDKNIITLTEGKKEHIIQTRDNSSKTLIRIFLVTLVSFTLAQVLGRKLPYLKEESVKAYLKLASVFIFGFATLNRLTEIKYFDGTGWLDKTNTSFFKLLYFTGFGLGIFALSLDNSIQNSISAICHNLCTLWNSIPCNEFTVRCDR</sequence>
<protein>
    <submittedName>
        <fullName evidence="2">Uncharacterized protein</fullName>
    </submittedName>
</protein>
<reference evidence="2 3" key="1">
    <citation type="submission" date="2024-07" db="EMBL/GenBank/DDBJ databases">
        <authorList>
            <person name="Tripathy S."/>
        </authorList>
    </citation>
    <scope>NUCLEOTIDE SEQUENCE [LARGE SCALE GENOMIC DNA]</scope>
    <source>
        <strain evidence="2 3">VB-61278_2</strain>
    </source>
</reference>
<evidence type="ECO:0000313" key="2">
    <source>
        <dbReference type="EMBL" id="MFL9465137.1"/>
    </source>
</evidence>
<organism evidence="2 3">
    <name type="scientific">Scytonema tolypothrichoides VB-61278_2</name>
    <dbReference type="NCBI Taxonomy" id="3232314"/>
    <lineage>
        <taxon>Bacteria</taxon>
        <taxon>Bacillati</taxon>
        <taxon>Cyanobacteriota</taxon>
        <taxon>Cyanophyceae</taxon>
        <taxon>Nostocales</taxon>
        <taxon>Scytonemataceae</taxon>
        <taxon>Scytonema</taxon>
    </lineage>
</organism>
<keyword evidence="1" id="KW-1133">Transmembrane helix</keyword>
<evidence type="ECO:0000256" key="1">
    <source>
        <dbReference type="SAM" id="Phobius"/>
    </source>
</evidence>
<keyword evidence="3" id="KW-1185">Reference proteome</keyword>
<dbReference type="RefSeq" id="WP_038082105.1">
    <property type="nucleotide sequence ID" value="NZ_JBFQGM010000015.1"/>
</dbReference>
<feature type="transmembrane region" description="Helical" evidence="1">
    <location>
        <begin position="124"/>
        <end position="143"/>
    </location>
</feature>
<accession>A0ABW8WVV9</accession>
<feature type="transmembrane region" description="Helical" evidence="1">
    <location>
        <begin position="56"/>
        <end position="74"/>
    </location>
</feature>
<proteinExistence type="predicted"/>
<comment type="caution">
    <text evidence="2">The sequence shown here is derived from an EMBL/GenBank/DDBJ whole genome shotgun (WGS) entry which is preliminary data.</text>
</comment>
<keyword evidence="1" id="KW-0812">Transmembrane</keyword>
<gene>
    <name evidence="2" type="ORF">AB0759_31530</name>
</gene>
<dbReference type="Proteomes" id="UP001628874">
    <property type="component" value="Unassembled WGS sequence"/>
</dbReference>
<name>A0ABW8WVV9_9CYAN</name>